<evidence type="ECO:0000256" key="1">
    <source>
        <dbReference type="SAM" id="MobiDB-lite"/>
    </source>
</evidence>
<reference evidence="2 3" key="1">
    <citation type="journal article" date="2020" name="IScience">
        <title>Genome Sequencing of the Endangered Kingdonia uniflora (Circaeasteraceae, Ranunculales) Reveals Potential Mechanisms of Evolutionary Specialization.</title>
        <authorList>
            <person name="Sun Y."/>
            <person name="Deng T."/>
            <person name="Zhang A."/>
            <person name="Moore M.J."/>
            <person name="Landis J.B."/>
            <person name="Lin N."/>
            <person name="Zhang H."/>
            <person name="Zhang X."/>
            <person name="Huang J."/>
            <person name="Zhang X."/>
            <person name="Sun H."/>
            <person name="Wang H."/>
        </authorList>
    </citation>
    <scope>NUCLEOTIDE SEQUENCE [LARGE SCALE GENOMIC DNA]</scope>
    <source>
        <strain evidence="2">TB1705</strain>
        <tissue evidence="2">Leaf</tissue>
    </source>
</reference>
<feature type="region of interest" description="Disordered" evidence="1">
    <location>
        <begin position="1"/>
        <end position="32"/>
    </location>
</feature>
<dbReference type="EMBL" id="JACGCM010000999">
    <property type="protein sequence ID" value="KAF6163337.1"/>
    <property type="molecule type" value="Genomic_DNA"/>
</dbReference>
<gene>
    <name evidence="2" type="ORF">GIB67_025201</name>
</gene>
<name>A0A7J7N878_9MAGN</name>
<comment type="caution">
    <text evidence="2">The sequence shown here is derived from an EMBL/GenBank/DDBJ whole genome shotgun (WGS) entry which is preliminary data.</text>
</comment>
<organism evidence="2 3">
    <name type="scientific">Kingdonia uniflora</name>
    <dbReference type="NCBI Taxonomy" id="39325"/>
    <lineage>
        <taxon>Eukaryota</taxon>
        <taxon>Viridiplantae</taxon>
        <taxon>Streptophyta</taxon>
        <taxon>Embryophyta</taxon>
        <taxon>Tracheophyta</taxon>
        <taxon>Spermatophyta</taxon>
        <taxon>Magnoliopsida</taxon>
        <taxon>Ranunculales</taxon>
        <taxon>Circaeasteraceae</taxon>
        <taxon>Kingdonia</taxon>
    </lineage>
</organism>
<evidence type="ECO:0000313" key="2">
    <source>
        <dbReference type="EMBL" id="KAF6163337.1"/>
    </source>
</evidence>
<dbReference type="Proteomes" id="UP000541444">
    <property type="component" value="Unassembled WGS sequence"/>
</dbReference>
<sequence length="99" mass="10470">EGDAATTEEAKKSNHVARKAEKRQEGRQLDAHIEEQFGGSRLLACIAFHPGTTMQDMGSGDSGDGRGGDGDSGDGIPNFTEVYSFIGSVFDPISIARLV</sequence>
<protein>
    <submittedName>
        <fullName evidence="2">Uncharacterized protein</fullName>
    </submittedName>
</protein>
<dbReference type="Gene3D" id="1.10.168.20">
    <property type="entry name" value="Ribosomal protein S8e, subdomain"/>
    <property type="match status" value="1"/>
</dbReference>
<dbReference type="AlphaFoldDB" id="A0A7J7N878"/>
<dbReference type="InterPro" id="IPR042563">
    <property type="entry name" value="Ribosomal_protein_eS8_euk"/>
</dbReference>
<feature type="compositionally biased region" description="Basic and acidic residues" evidence="1">
    <location>
        <begin position="8"/>
        <end position="32"/>
    </location>
</feature>
<dbReference type="OrthoDB" id="1703270at2759"/>
<accession>A0A7J7N878</accession>
<feature type="non-terminal residue" evidence="2">
    <location>
        <position position="1"/>
    </location>
</feature>
<feature type="region of interest" description="Disordered" evidence="1">
    <location>
        <begin position="53"/>
        <end position="77"/>
    </location>
</feature>
<dbReference type="Pfam" id="PF24904">
    <property type="entry name" value="RVE6"/>
    <property type="match status" value="1"/>
</dbReference>
<proteinExistence type="predicted"/>
<evidence type="ECO:0000313" key="3">
    <source>
        <dbReference type="Proteomes" id="UP000541444"/>
    </source>
</evidence>
<keyword evidence="3" id="KW-1185">Reference proteome</keyword>